<evidence type="ECO:0000259" key="8">
    <source>
        <dbReference type="Pfam" id="PF01435"/>
    </source>
</evidence>
<dbReference type="PANTHER" id="PTHR22726">
    <property type="entry name" value="METALLOENDOPEPTIDASE OMA1"/>
    <property type="match status" value="1"/>
</dbReference>
<dbReference type="PANTHER" id="PTHR22726:SF1">
    <property type="entry name" value="METALLOENDOPEPTIDASE OMA1, MITOCHONDRIAL"/>
    <property type="match status" value="1"/>
</dbReference>
<evidence type="ECO:0000256" key="7">
    <source>
        <dbReference type="SAM" id="Phobius"/>
    </source>
</evidence>
<keyword evidence="2" id="KW-0479">Metal-binding</keyword>
<comment type="caution">
    <text evidence="10">The sequence shown here is derived from an EMBL/GenBank/DDBJ whole genome shotgun (WGS) entry which is preliminary data.</text>
</comment>
<proteinExistence type="inferred from homology"/>
<dbReference type="GO" id="GO:0051603">
    <property type="term" value="P:proteolysis involved in protein catabolic process"/>
    <property type="evidence" value="ECO:0007669"/>
    <property type="project" value="TreeGrafter"/>
</dbReference>
<evidence type="ECO:0000256" key="5">
    <source>
        <dbReference type="ARBA" id="ARBA00023049"/>
    </source>
</evidence>
<dbReference type="GO" id="GO:0016020">
    <property type="term" value="C:membrane"/>
    <property type="evidence" value="ECO:0007669"/>
    <property type="project" value="TreeGrafter"/>
</dbReference>
<feature type="transmembrane region" description="Helical" evidence="7">
    <location>
        <begin position="246"/>
        <end position="266"/>
    </location>
</feature>
<evidence type="ECO:0000313" key="11">
    <source>
        <dbReference type="Proteomes" id="UP000323142"/>
    </source>
</evidence>
<accession>A0A5B2V2I6</accession>
<evidence type="ECO:0000256" key="3">
    <source>
        <dbReference type="ARBA" id="ARBA00022801"/>
    </source>
</evidence>
<keyword evidence="7" id="KW-1133">Transmembrane helix</keyword>
<sequence>MTQAGRGACYDGRTARRRDVAILLEPGGLRAVEEGEEVLLWPYEAIRREETTGDGLTIGSVDDALARIEIADAGLAAEIARRCPRLHARADADRAPVGRILLWSAAAAASILVTVVYLVPLAAGYAAALVPPAMERRLGDAVEGRVRALLGGGGTVCADEMGLRALDRLAEQLARAANLPEPPRIVVLPARTRNAVALPGGRIVLLDGMLQEARTPDEVAGVLAHEIGHVAHRDGLKRMIQVGGTGYLLGLLFGDVGGAGVLVALGQTLVDTSYSRGVEAEADAYAARLLAGLGRPAIPLGDLMARMEGEEGGGPAFLRTHPGGTLRRDALRGGPNPTDGAPLLTPEEWAALRRICASTRQA</sequence>
<keyword evidence="5 6" id="KW-0482">Metalloprotease</keyword>
<dbReference type="InterPro" id="IPR001915">
    <property type="entry name" value="Peptidase_M48"/>
</dbReference>
<evidence type="ECO:0000313" key="10">
    <source>
        <dbReference type="EMBL" id="KAA2233146.1"/>
    </source>
</evidence>
<comment type="cofactor">
    <cofactor evidence="6">
        <name>Zn(2+)</name>
        <dbReference type="ChEBI" id="CHEBI:29105"/>
    </cofactor>
    <text evidence="6">Binds 1 zinc ion per subunit.</text>
</comment>
<keyword evidence="7" id="KW-0812">Transmembrane</keyword>
<keyword evidence="7" id="KW-0472">Membrane</keyword>
<evidence type="ECO:0000256" key="6">
    <source>
        <dbReference type="RuleBase" id="RU003983"/>
    </source>
</evidence>
<dbReference type="Gene3D" id="3.30.2010.10">
    <property type="entry name" value="Metalloproteases ('zincins'), catalytic domain"/>
    <property type="match status" value="1"/>
</dbReference>
<feature type="domain" description="DUF7092" evidence="9">
    <location>
        <begin position="6"/>
        <end position="79"/>
    </location>
</feature>
<keyword evidence="3 6" id="KW-0378">Hydrolase</keyword>
<dbReference type="RefSeq" id="WP_149822305.1">
    <property type="nucleotide sequence ID" value="NZ_VUOA01000056.1"/>
</dbReference>
<dbReference type="CDD" id="cd07332">
    <property type="entry name" value="M48C_Oma1_like"/>
    <property type="match status" value="1"/>
</dbReference>
<evidence type="ECO:0000256" key="2">
    <source>
        <dbReference type="ARBA" id="ARBA00022723"/>
    </source>
</evidence>
<comment type="similarity">
    <text evidence="6">Belongs to the peptidase M48 family.</text>
</comment>
<organism evidence="10 11">
    <name type="scientific">Salinarimonas soli</name>
    <dbReference type="NCBI Taxonomy" id="1638099"/>
    <lineage>
        <taxon>Bacteria</taxon>
        <taxon>Pseudomonadati</taxon>
        <taxon>Pseudomonadota</taxon>
        <taxon>Alphaproteobacteria</taxon>
        <taxon>Hyphomicrobiales</taxon>
        <taxon>Salinarimonadaceae</taxon>
        <taxon>Salinarimonas</taxon>
    </lineage>
</organism>
<dbReference type="GO" id="GO:0004222">
    <property type="term" value="F:metalloendopeptidase activity"/>
    <property type="evidence" value="ECO:0007669"/>
    <property type="project" value="InterPro"/>
</dbReference>
<keyword evidence="11" id="KW-1185">Reference proteome</keyword>
<keyword evidence="1 6" id="KW-0645">Protease</keyword>
<dbReference type="Proteomes" id="UP000323142">
    <property type="component" value="Unassembled WGS sequence"/>
</dbReference>
<dbReference type="EMBL" id="VUOA01000056">
    <property type="protein sequence ID" value="KAA2233146.1"/>
    <property type="molecule type" value="Genomic_DNA"/>
</dbReference>
<reference evidence="10 11" key="2">
    <citation type="submission" date="2019-09" db="EMBL/GenBank/DDBJ databases">
        <authorList>
            <person name="Jin C."/>
        </authorList>
    </citation>
    <scope>NUCLEOTIDE SEQUENCE [LARGE SCALE GENOMIC DNA]</scope>
    <source>
        <strain evidence="10 11">BN140002</strain>
    </source>
</reference>
<evidence type="ECO:0000256" key="1">
    <source>
        <dbReference type="ARBA" id="ARBA00022670"/>
    </source>
</evidence>
<keyword evidence="4 6" id="KW-0862">Zinc</keyword>
<dbReference type="GO" id="GO:0046872">
    <property type="term" value="F:metal ion binding"/>
    <property type="evidence" value="ECO:0007669"/>
    <property type="project" value="UniProtKB-KW"/>
</dbReference>
<dbReference type="Pfam" id="PF23368">
    <property type="entry name" value="DUF7092"/>
    <property type="match status" value="1"/>
</dbReference>
<dbReference type="InterPro" id="IPR055518">
    <property type="entry name" value="DUF7092"/>
</dbReference>
<feature type="transmembrane region" description="Helical" evidence="7">
    <location>
        <begin position="100"/>
        <end position="128"/>
    </location>
</feature>
<dbReference type="InterPro" id="IPR051156">
    <property type="entry name" value="Mito/Outer_Membr_Metalloprot"/>
</dbReference>
<evidence type="ECO:0000259" key="9">
    <source>
        <dbReference type="Pfam" id="PF23368"/>
    </source>
</evidence>
<reference evidence="10 11" key="1">
    <citation type="submission" date="2019-09" db="EMBL/GenBank/DDBJ databases">
        <title>Salinarimonas rosea gen. nov., sp. nov., a new member of the a-2 subgroup of the Proteobacteria.</title>
        <authorList>
            <person name="Liu J."/>
        </authorList>
    </citation>
    <scope>NUCLEOTIDE SEQUENCE [LARGE SCALE GENOMIC DNA]</scope>
    <source>
        <strain evidence="10 11">BN140002</strain>
    </source>
</reference>
<dbReference type="AlphaFoldDB" id="A0A5B2V2I6"/>
<feature type="domain" description="Peptidase M48" evidence="8">
    <location>
        <begin position="165"/>
        <end position="332"/>
    </location>
</feature>
<protein>
    <submittedName>
        <fullName evidence="10">M48 family metallopeptidase</fullName>
    </submittedName>
</protein>
<dbReference type="Pfam" id="PF01435">
    <property type="entry name" value="Peptidase_M48"/>
    <property type="match status" value="1"/>
</dbReference>
<dbReference type="OrthoDB" id="9810445at2"/>
<name>A0A5B2V2I6_9HYPH</name>
<evidence type="ECO:0000256" key="4">
    <source>
        <dbReference type="ARBA" id="ARBA00022833"/>
    </source>
</evidence>
<gene>
    <name evidence="10" type="ORF">F0L46_24835</name>
</gene>